<gene>
    <name evidence="2" type="ORF">DPMN_019000</name>
</gene>
<feature type="region of interest" description="Disordered" evidence="1">
    <location>
        <begin position="32"/>
        <end position="52"/>
    </location>
</feature>
<proteinExistence type="predicted"/>
<sequence>MGDTIQQMRLDVQDLAPVPMTLILEPVAPQSSVTIDSSCPTSCKSEFRHNRR</sequence>
<protein>
    <submittedName>
        <fullName evidence="2">Uncharacterized protein</fullName>
    </submittedName>
</protein>
<evidence type="ECO:0000313" key="3">
    <source>
        <dbReference type="Proteomes" id="UP000828390"/>
    </source>
</evidence>
<evidence type="ECO:0000313" key="2">
    <source>
        <dbReference type="EMBL" id="KAH3894841.1"/>
    </source>
</evidence>
<dbReference type="AlphaFoldDB" id="A0A9D4S7T0"/>
<comment type="caution">
    <text evidence="2">The sequence shown here is derived from an EMBL/GenBank/DDBJ whole genome shotgun (WGS) entry which is preliminary data.</text>
</comment>
<evidence type="ECO:0000256" key="1">
    <source>
        <dbReference type="SAM" id="MobiDB-lite"/>
    </source>
</evidence>
<dbReference type="EMBL" id="JAIWYP010000001">
    <property type="protein sequence ID" value="KAH3894841.1"/>
    <property type="molecule type" value="Genomic_DNA"/>
</dbReference>
<name>A0A9D4S7T0_DREPO</name>
<reference evidence="2" key="2">
    <citation type="submission" date="2020-11" db="EMBL/GenBank/DDBJ databases">
        <authorList>
            <person name="McCartney M.A."/>
            <person name="Auch B."/>
            <person name="Kono T."/>
            <person name="Mallez S."/>
            <person name="Becker A."/>
            <person name="Gohl D.M."/>
            <person name="Silverstein K.A.T."/>
            <person name="Koren S."/>
            <person name="Bechman K.B."/>
            <person name="Herman A."/>
            <person name="Abrahante J.E."/>
            <person name="Garbe J."/>
        </authorList>
    </citation>
    <scope>NUCLEOTIDE SEQUENCE</scope>
    <source>
        <strain evidence="2">Duluth1</strain>
        <tissue evidence="2">Whole animal</tissue>
    </source>
</reference>
<reference evidence="2" key="1">
    <citation type="journal article" date="2019" name="bioRxiv">
        <title>The Genome of the Zebra Mussel, Dreissena polymorpha: A Resource for Invasive Species Research.</title>
        <authorList>
            <person name="McCartney M.A."/>
            <person name="Auch B."/>
            <person name="Kono T."/>
            <person name="Mallez S."/>
            <person name="Zhang Y."/>
            <person name="Obille A."/>
            <person name="Becker A."/>
            <person name="Abrahante J.E."/>
            <person name="Garbe J."/>
            <person name="Badalamenti J.P."/>
            <person name="Herman A."/>
            <person name="Mangelson H."/>
            <person name="Liachko I."/>
            <person name="Sullivan S."/>
            <person name="Sone E.D."/>
            <person name="Koren S."/>
            <person name="Silverstein K.A.T."/>
            <person name="Beckman K.B."/>
            <person name="Gohl D.M."/>
        </authorList>
    </citation>
    <scope>NUCLEOTIDE SEQUENCE</scope>
    <source>
        <strain evidence="2">Duluth1</strain>
        <tissue evidence="2">Whole animal</tissue>
    </source>
</reference>
<dbReference type="Proteomes" id="UP000828390">
    <property type="component" value="Unassembled WGS sequence"/>
</dbReference>
<organism evidence="2 3">
    <name type="scientific">Dreissena polymorpha</name>
    <name type="common">Zebra mussel</name>
    <name type="synonym">Mytilus polymorpha</name>
    <dbReference type="NCBI Taxonomy" id="45954"/>
    <lineage>
        <taxon>Eukaryota</taxon>
        <taxon>Metazoa</taxon>
        <taxon>Spiralia</taxon>
        <taxon>Lophotrochozoa</taxon>
        <taxon>Mollusca</taxon>
        <taxon>Bivalvia</taxon>
        <taxon>Autobranchia</taxon>
        <taxon>Heteroconchia</taxon>
        <taxon>Euheterodonta</taxon>
        <taxon>Imparidentia</taxon>
        <taxon>Neoheterodontei</taxon>
        <taxon>Myida</taxon>
        <taxon>Dreissenoidea</taxon>
        <taxon>Dreissenidae</taxon>
        <taxon>Dreissena</taxon>
    </lineage>
</organism>
<keyword evidence="3" id="KW-1185">Reference proteome</keyword>
<feature type="compositionally biased region" description="Polar residues" evidence="1">
    <location>
        <begin position="32"/>
        <end position="44"/>
    </location>
</feature>
<accession>A0A9D4S7T0</accession>